<feature type="signal peptide" evidence="1">
    <location>
        <begin position="1"/>
        <end position="30"/>
    </location>
</feature>
<comment type="caution">
    <text evidence="3">The sequence shown here is derived from an EMBL/GenBank/DDBJ whole genome shotgun (WGS) entry which is preliminary data.</text>
</comment>
<dbReference type="Proteomes" id="UP000070319">
    <property type="component" value="Unassembled WGS sequence"/>
</dbReference>
<evidence type="ECO:0000259" key="2">
    <source>
        <dbReference type="Pfam" id="PF10988"/>
    </source>
</evidence>
<evidence type="ECO:0000256" key="1">
    <source>
        <dbReference type="SAM" id="SignalP"/>
    </source>
</evidence>
<dbReference type="PATRIC" id="fig|329854.7.peg.4790"/>
<dbReference type="PANTHER" id="PTHR39200">
    <property type="entry name" value="HYPOTHETICAL EXPORTED PROTEIN"/>
    <property type="match status" value="1"/>
</dbReference>
<accession>A0A139KU00</accession>
<dbReference type="InterPro" id="IPR021255">
    <property type="entry name" value="DUF2807"/>
</dbReference>
<evidence type="ECO:0000313" key="3">
    <source>
        <dbReference type="EMBL" id="KXT42649.1"/>
    </source>
</evidence>
<dbReference type="AlphaFoldDB" id="A0A139KU00"/>
<dbReference type="Gene3D" id="2.160.20.120">
    <property type="match status" value="1"/>
</dbReference>
<name>A0A139KU00_9BACE</name>
<organism evidence="3">
    <name type="scientific">Bacteroides intestinalis</name>
    <dbReference type="NCBI Taxonomy" id="329854"/>
    <lineage>
        <taxon>Bacteria</taxon>
        <taxon>Pseudomonadati</taxon>
        <taxon>Bacteroidota</taxon>
        <taxon>Bacteroidia</taxon>
        <taxon>Bacteroidales</taxon>
        <taxon>Bacteroidaceae</taxon>
        <taxon>Bacteroides</taxon>
    </lineage>
</organism>
<dbReference type="Pfam" id="PF10988">
    <property type="entry name" value="DUF2807"/>
    <property type="match status" value="1"/>
</dbReference>
<reference evidence="3 4" key="1">
    <citation type="submission" date="2016-02" db="EMBL/GenBank/DDBJ databases">
        <authorList>
            <person name="Wen L."/>
            <person name="He K."/>
            <person name="Yang H."/>
        </authorList>
    </citation>
    <scope>NUCLEOTIDE SEQUENCE [LARGE SCALE GENOMIC DNA]</scope>
    <source>
        <strain evidence="3 4">KLE1704</strain>
    </source>
</reference>
<evidence type="ECO:0000313" key="4">
    <source>
        <dbReference type="Proteomes" id="UP000070319"/>
    </source>
</evidence>
<sequence length="296" mass="31111">MNNYKTKKVMKKLASLLTCICLILSTTACSQSKNYSSGNWGSKKVIASNKYVTKDIKVDNFKKISVAGSSDVTFTQKSGRPEVEVYTSDNIVDLLDIKVKDNTLYIGFKKDVNVSYKKLEVRVSAETLNGISVAGSGDVFLKNGLQTNDNLSINVAGSGDIKGSGIKCNDMKVSVAGSGDINADNITCNNLKVSVAGSGDMVLRNVTATGTEASVAGSGSATITGTTQTATYSVAGSGDLLTEGYEAQRVTASVAGSGSIKCFATEFLKARTSGSGKIGYKGNPELDYPKKSLYKL</sequence>
<feature type="chain" id="PRO_5007486763" description="Putative auto-transporter adhesin head GIN domain-containing protein" evidence="1">
    <location>
        <begin position="31"/>
        <end position="296"/>
    </location>
</feature>
<keyword evidence="1" id="KW-0732">Signal</keyword>
<gene>
    <name evidence="3" type="ORF">HMPREF2531_04718</name>
</gene>
<dbReference type="PANTHER" id="PTHR39200:SF1">
    <property type="entry name" value="AUTO-TRANSPORTER ADHESIN HEAD GIN DOMAIN-CONTAINING PROTEIN-RELATED"/>
    <property type="match status" value="1"/>
</dbReference>
<proteinExistence type="predicted"/>
<feature type="domain" description="Putative auto-transporter adhesin head GIN" evidence="2">
    <location>
        <begin position="60"/>
        <end position="223"/>
    </location>
</feature>
<protein>
    <recommendedName>
        <fullName evidence="2">Putative auto-transporter adhesin head GIN domain-containing protein</fullName>
    </recommendedName>
</protein>
<dbReference type="PROSITE" id="PS51257">
    <property type="entry name" value="PROKAR_LIPOPROTEIN"/>
    <property type="match status" value="1"/>
</dbReference>
<dbReference type="EMBL" id="LTDF01000165">
    <property type="protein sequence ID" value="KXT42649.1"/>
    <property type="molecule type" value="Genomic_DNA"/>
</dbReference>